<dbReference type="SUPFAM" id="SSF53474">
    <property type="entry name" value="alpha/beta-Hydrolases"/>
    <property type="match status" value="1"/>
</dbReference>
<keyword evidence="3" id="KW-1185">Reference proteome</keyword>
<feature type="domain" description="AB hydrolase-1" evidence="1">
    <location>
        <begin position="25"/>
        <end position="133"/>
    </location>
</feature>
<dbReference type="Pfam" id="PF00561">
    <property type="entry name" value="Abhydrolase_1"/>
    <property type="match status" value="1"/>
</dbReference>
<proteinExistence type="predicted"/>
<organism evidence="2 3">
    <name type="scientific">Actinokineospora xionganensis</name>
    <dbReference type="NCBI Taxonomy" id="2684470"/>
    <lineage>
        <taxon>Bacteria</taxon>
        <taxon>Bacillati</taxon>
        <taxon>Actinomycetota</taxon>
        <taxon>Actinomycetes</taxon>
        <taxon>Pseudonocardiales</taxon>
        <taxon>Pseudonocardiaceae</taxon>
        <taxon>Actinokineospora</taxon>
    </lineage>
</organism>
<dbReference type="GO" id="GO:0016787">
    <property type="term" value="F:hydrolase activity"/>
    <property type="evidence" value="ECO:0007669"/>
    <property type="project" value="UniProtKB-KW"/>
</dbReference>
<reference evidence="2 3" key="1">
    <citation type="submission" date="2020-06" db="EMBL/GenBank/DDBJ databases">
        <title>Actinokineospora xiongansis sp. nov., isolated from soil of Baiyangdian.</title>
        <authorList>
            <person name="Zhang X."/>
        </authorList>
    </citation>
    <scope>NUCLEOTIDE SEQUENCE [LARGE SCALE GENOMIC DNA]</scope>
    <source>
        <strain evidence="2 3">HBU206404</strain>
    </source>
</reference>
<dbReference type="Proteomes" id="UP000734823">
    <property type="component" value="Unassembled WGS sequence"/>
</dbReference>
<dbReference type="InterPro" id="IPR000073">
    <property type="entry name" value="AB_hydrolase_1"/>
</dbReference>
<gene>
    <name evidence="2" type="ORF">GPZ80_29245</name>
</gene>
<dbReference type="InterPro" id="IPR050266">
    <property type="entry name" value="AB_hydrolase_sf"/>
</dbReference>
<dbReference type="Gene3D" id="3.40.50.1820">
    <property type="entry name" value="alpha/beta hydrolase"/>
    <property type="match status" value="1"/>
</dbReference>
<sequence>MPKLSRVPVPGGDLTVATWGEGSRPVLAIHGITASHLAWAEVARLHQGRIIAPDLRGRGGSACLSGPFGMAAHAEDCVAVLDALGIERATVVGHSMGGFVAATLAHRHPSRVHDLVLVDGGAPLPEGEVDTEAQLGPAIHRLSMRFASVEEYRDFWRGHPAFAEWSPAIESYVDYDLTGTPPNLRSRVNADAVRADFLDLHTRSTAFDAVPAGTVFLRAERGLLDEPVPLYPHPEEFADRVRVRTIPGTNHYTILFGADGAHAVAAELVP</sequence>
<keyword evidence="2" id="KW-0378">Hydrolase</keyword>
<protein>
    <submittedName>
        <fullName evidence="2">Alpha/beta hydrolase</fullName>
    </submittedName>
</protein>
<dbReference type="PRINTS" id="PR00111">
    <property type="entry name" value="ABHYDROLASE"/>
</dbReference>
<evidence type="ECO:0000313" key="3">
    <source>
        <dbReference type="Proteomes" id="UP000734823"/>
    </source>
</evidence>
<comment type="caution">
    <text evidence="2">The sequence shown here is derived from an EMBL/GenBank/DDBJ whole genome shotgun (WGS) entry which is preliminary data.</text>
</comment>
<dbReference type="PANTHER" id="PTHR43798:SF33">
    <property type="entry name" value="HYDROLASE, PUTATIVE (AFU_ORTHOLOGUE AFUA_2G14860)-RELATED"/>
    <property type="match status" value="1"/>
</dbReference>
<evidence type="ECO:0000259" key="1">
    <source>
        <dbReference type="Pfam" id="PF00561"/>
    </source>
</evidence>
<dbReference type="EMBL" id="JABVED010000026">
    <property type="protein sequence ID" value="MBC6451252.1"/>
    <property type="molecule type" value="Genomic_DNA"/>
</dbReference>
<accession>A0ABR7LG32</accession>
<dbReference type="PANTHER" id="PTHR43798">
    <property type="entry name" value="MONOACYLGLYCEROL LIPASE"/>
    <property type="match status" value="1"/>
</dbReference>
<evidence type="ECO:0000313" key="2">
    <source>
        <dbReference type="EMBL" id="MBC6451252.1"/>
    </source>
</evidence>
<dbReference type="RefSeq" id="WP_187224330.1">
    <property type="nucleotide sequence ID" value="NZ_JABVED010000026.1"/>
</dbReference>
<name>A0ABR7LG32_9PSEU</name>
<dbReference type="InterPro" id="IPR029058">
    <property type="entry name" value="AB_hydrolase_fold"/>
</dbReference>